<dbReference type="KEGG" id="dtm:BJL86_0830"/>
<dbReference type="SUPFAM" id="SSF51445">
    <property type="entry name" value="(Trans)glycosidases"/>
    <property type="match status" value="1"/>
</dbReference>
<evidence type="ECO:0000313" key="7">
    <source>
        <dbReference type="Proteomes" id="UP000186104"/>
    </source>
</evidence>
<dbReference type="InterPro" id="IPR051923">
    <property type="entry name" value="Glycosyl_Hydrolase_39"/>
</dbReference>
<keyword evidence="2 3" id="KW-0326">Glycosidase</keyword>
<keyword evidence="1 3" id="KW-0378">Hydrolase</keyword>
<feature type="region of interest" description="Disordered" evidence="4">
    <location>
        <begin position="368"/>
        <end position="393"/>
    </location>
</feature>
<evidence type="ECO:0000256" key="2">
    <source>
        <dbReference type="ARBA" id="ARBA00023295"/>
    </source>
</evidence>
<evidence type="ECO:0000256" key="1">
    <source>
        <dbReference type="ARBA" id="ARBA00022801"/>
    </source>
</evidence>
<name>A0A173LJ21_9ACTN</name>
<sequence length="393" mass="42970">MPLNSRPLKLPGAAQFLSAFLTVAVITAGAVAIENPARQPDLMAEKIDLGAKCQGVGVAGHPIMEHVPVEDFRADMELAASVGTDRYRLGANWREVEHTPGHYDWKALDERVNAVIDAGITPMLLLNTEPTWVDRADVPEHAEEFSAFAGAVAERYGTRVEGYEIWNEPNLDYYWQSPSADDYFEYLKRAYVAIHAKDPSATVMNGGPAPAANTETTVDAFDFIHRLYELGAKNYTDAIGVHPYSYPLLPSSDSKWNSFRVMERVRTMMADFGDGDKQFWSTEFGAPTGGLNSVSRAQQAAITEEAMDMMINDEQWGPLFLYTLRDTGQGSLDREGYFGLLTRSGQPKPVVNSISSALSHCNKNFEPGLPTGSVDGPDVTGSAGGLDHLPSQS</sequence>
<gene>
    <name evidence="6" type="ORF">BJL86_0830</name>
</gene>
<dbReference type="EMBL" id="CP015961">
    <property type="protein sequence ID" value="ANI91624.1"/>
    <property type="molecule type" value="Genomic_DNA"/>
</dbReference>
<dbReference type="OrthoDB" id="5241152at2"/>
<dbReference type="PANTHER" id="PTHR12631:SF10">
    <property type="entry name" value="BETA-XYLOSIDASE-LIKE PROTEIN-RELATED"/>
    <property type="match status" value="1"/>
</dbReference>
<dbReference type="Gene3D" id="3.20.20.80">
    <property type="entry name" value="Glycosidases"/>
    <property type="match status" value="1"/>
</dbReference>
<dbReference type="InterPro" id="IPR001547">
    <property type="entry name" value="Glyco_hydro_5"/>
</dbReference>
<accession>A0A173LJ21</accession>
<dbReference type="RefSeq" id="WP_067472243.1">
    <property type="nucleotide sequence ID" value="NZ_CP015961.1"/>
</dbReference>
<feature type="domain" description="Glycoside hydrolase family 5" evidence="5">
    <location>
        <begin position="103"/>
        <end position="299"/>
    </location>
</feature>
<keyword evidence="7" id="KW-1185">Reference proteome</keyword>
<evidence type="ECO:0000256" key="4">
    <source>
        <dbReference type="SAM" id="MobiDB-lite"/>
    </source>
</evidence>
<comment type="similarity">
    <text evidence="3">Belongs to the glycosyl hydrolase 5 (cellulase A) family.</text>
</comment>
<evidence type="ECO:0000313" key="6">
    <source>
        <dbReference type="EMBL" id="ANI91624.1"/>
    </source>
</evidence>
<reference evidence="6 7" key="1">
    <citation type="submission" date="2016-06" db="EMBL/GenBank/DDBJ databases">
        <title>Complete genome sequence of a saline-alkali tolerant type strain Dietzia timorensis ID05-A0528T.</title>
        <authorList>
            <person name="Wu X."/>
        </authorList>
    </citation>
    <scope>NUCLEOTIDE SEQUENCE [LARGE SCALE GENOMIC DNA]</scope>
    <source>
        <strain evidence="6 7">ID05-A0528</strain>
    </source>
</reference>
<dbReference type="PANTHER" id="PTHR12631">
    <property type="entry name" value="ALPHA-L-IDURONIDASE"/>
    <property type="match status" value="1"/>
</dbReference>
<organism evidence="6 7">
    <name type="scientific">Dietzia timorensis</name>
    <dbReference type="NCBI Taxonomy" id="499555"/>
    <lineage>
        <taxon>Bacteria</taxon>
        <taxon>Bacillati</taxon>
        <taxon>Actinomycetota</taxon>
        <taxon>Actinomycetes</taxon>
        <taxon>Mycobacteriales</taxon>
        <taxon>Dietziaceae</taxon>
        <taxon>Dietzia</taxon>
    </lineage>
</organism>
<dbReference type="InterPro" id="IPR017853">
    <property type="entry name" value="GH"/>
</dbReference>
<dbReference type="Proteomes" id="UP000186104">
    <property type="component" value="Chromosome"/>
</dbReference>
<dbReference type="GO" id="GO:0004553">
    <property type="term" value="F:hydrolase activity, hydrolyzing O-glycosyl compounds"/>
    <property type="evidence" value="ECO:0007669"/>
    <property type="project" value="InterPro"/>
</dbReference>
<dbReference type="Pfam" id="PF00150">
    <property type="entry name" value="Cellulase"/>
    <property type="match status" value="1"/>
</dbReference>
<dbReference type="STRING" id="499555.BJL86_0830"/>
<evidence type="ECO:0000259" key="5">
    <source>
        <dbReference type="Pfam" id="PF00150"/>
    </source>
</evidence>
<protein>
    <submittedName>
        <fullName evidence="6">Beta-xylosidase</fullName>
    </submittedName>
</protein>
<proteinExistence type="inferred from homology"/>
<evidence type="ECO:0000256" key="3">
    <source>
        <dbReference type="RuleBase" id="RU361153"/>
    </source>
</evidence>
<dbReference type="GO" id="GO:0000272">
    <property type="term" value="P:polysaccharide catabolic process"/>
    <property type="evidence" value="ECO:0007669"/>
    <property type="project" value="InterPro"/>
</dbReference>
<dbReference type="AlphaFoldDB" id="A0A173LJ21"/>